<dbReference type="PANTHER" id="PTHR43300">
    <property type="entry name" value="ACETYLTRANSFERASE"/>
    <property type="match status" value="1"/>
</dbReference>
<feature type="active site" description="Proton acceptor" evidence="1">
    <location>
        <position position="137"/>
    </location>
</feature>
<feature type="binding site" evidence="2">
    <location>
        <position position="69"/>
    </location>
    <ligand>
        <name>substrate</name>
    </ligand>
</feature>
<dbReference type="SUPFAM" id="SSF51161">
    <property type="entry name" value="Trimeric LpxA-like enzymes"/>
    <property type="match status" value="1"/>
</dbReference>
<dbReference type="InterPro" id="IPR041561">
    <property type="entry name" value="PglD_N"/>
</dbReference>
<dbReference type="AlphaFoldDB" id="A0A099IB56"/>
<dbReference type="GeneID" id="61928060"/>
<evidence type="ECO:0000313" key="5">
    <source>
        <dbReference type="EMBL" id="QJA04726.1"/>
    </source>
</evidence>
<evidence type="ECO:0000256" key="2">
    <source>
        <dbReference type="PIRSR" id="PIRSR620019-2"/>
    </source>
</evidence>
<sequence>MNNIVIVGASGFGREVAWLIENSDKWNVKGFVDDNEDLEHKSVNDYPVLGTIDFLLNVNEKTNVVVAIGNPRIRKKIVERLQINKNISFPNIFDKDVIIDKTVTIGFGNIICKGSILTTNLEIGNFNHINLNCTVGHDVQFHDYITVYPGVNISGNVRINDCVEIGTGTKIIQGKEIVKETVIGAGSVVVKDIVENGTYIGVPAKQMK</sequence>
<evidence type="ECO:0000259" key="3">
    <source>
        <dbReference type="Pfam" id="PF17836"/>
    </source>
</evidence>
<evidence type="ECO:0000313" key="7">
    <source>
        <dbReference type="Proteomes" id="UP000503330"/>
    </source>
</evidence>
<name>A0A099IB56_CLOIN</name>
<dbReference type="InterPro" id="IPR011004">
    <property type="entry name" value="Trimer_LpxA-like_sf"/>
</dbReference>
<dbReference type="Proteomes" id="UP000030008">
    <property type="component" value="Unassembled WGS sequence"/>
</dbReference>
<dbReference type="InterPro" id="IPR050179">
    <property type="entry name" value="Trans_hexapeptide_repeat"/>
</dbReference>
<dbReference type="EMBL" id="JQIF01000006">
    <property type="protein sequence ID" value="KGJ54870.1"/>
    <property type="molecule type" value="Genomic_DNA"/>
</dbReference>
<dbReference type="Proteomes" id="UP000503330">
    <property type="component" value="Chromosome"/>
</dbReference>
<reference evidence="4 6" key="1">
    <citation type="submission" date="2014-08" db="EMBL/GenBank/DDBJ databases">
        <title>Clostridium innocuum, an unnegligible vancomycin-resistant pathogen causing extra-intestinal infections.</title>
        <authorList>
            <person name="Feng Y."/>
            <person name="Chiu C.-H."/>
        </authorList>
    </citation>
    <scope>NUCLEOTIDE SEQUENCE [LARGE SCALE GENOMIC DNA]</scope>
    <source>
        <strain evidence="4 6">AN88</strain>
    </source>
</reference>
<dbReference type="Pfam" id="PF17836">
    <property type="entry name" value="PglD_N"/>
    <property type="match status" value="1"/>
</dbReference>
<dbReference type="InterPro" id="IPR020019">
    <property type="entry name" value="AcTrfase_PglD-like"/>
</dbReference>
<dbReference type="RefSeq" id="WP_002606173.1">
    <property type="nucleotide sequence ID" value="NZ_BAAACC010000014.1"/>
</dbReference>
<dbReference type="NCBIfam" id="TIGR03570">
    <property type="entry name" value="NeuD_NnaD"/>
    <property type="match status" value="1"/>
</dbReference>
<dbReference type="CDD" id="cd03360">
    <property type="entry name" value="LbH_AT_putative"/>
    <property type="match status" value="1"/>
</dbReference>
<gene>
    <name evidence="4" type="ORF">CIAN88_01260</name>
    <name evidence="5" type="ORF">G4D54_20945</name>
</gene>
<organism evidence="4 6">
    <name type="scientific">Clostridium innocuum</name>
    <dbReference type="NCBI Taxonomy" id="1522"/>
    <lineage>
        <taxon>Bacteria</taxon>
        <taxon>Bacillati</taxon>
        <taxon>Bacillota</taxon>
        <taxon>Clostridia</taxon>
        <taxon>Eubacteriales</taxon>
        <taxon>Clostridiaceae</taxon>
        <taxon>Clostridium</taxon>
    </lineage>
</organism>
<accession>A0A099IB56</accession>
<reference evidence="5 7" key="2">
    <citation type="submission" date="2020-02" db="EMBL/GenBank/DDBJ databases">
        <authorList>
            <person name="Kociolek L.K."/>
            <person name="Ozer E.A."/>
        </authorList>
    </citation>
    <scope>NUCLEOTIDE SEQUENCE [LARGE SCALE GENOMIC DNA]</scope>
    <source>
        <strain evidence="5 7">ATCC 14501</strain>
    </source>
</reference>
<proteinExistence type="predicted"/>
<dbReference type="PANTHER" id="PTHR43300:SF7">
    <property type="entry name" value="UDP-N-ACETYLBACILLOSAMINE N-ACETYLTRANSFERASE"/>
    <property type="match status" value="1"/>
</dbReference>
<dbReference type="EMBL" id="CP048838">
    <property type="protein sequence ID" value="QJA04726.1"/>
    <property type="molecule type" value="Genomic_DNA"/>
</dbReference>
<evidence type="ECO:0000256" key="1">
    <source>
        <dbReference type="PIRSR" id="PIRSR620019-1"/>
    </source>
</evidence>
<keyword evidence="4" id="KW-0808">Transferase</keyword>
<evidence type="ECO:0000313" key="4">
    <source>
        <dbReference type="EMBL" id="KGJ54870.1"/>
    </source>
</evidence>
<dbReference type="Gene3D" id="2.160.10.10">
    <property type="entry name" value="Hexapeptide repeat proteins"/>
    <property type="match status" value="1"/>
</dbReference>
<feature type="site" description="Increases basicity of active site His" evidence="1">
    <location>
        <position position="138"/>
    </location>
</feature>
<protein>
    <submittedName>
        <fullName evidence="4 5">Transferase</fullName>
    </submittedName>
</protein>
<evidence type="ECO:0000313" key="6">
    <source>
        <dbReference type="Proteomes" id="UP000030008"/>
    </source>
</evidence>
<dbReference type="Gene3D" id="3.40.50.20">
    <property type="match status" value="1"/>
</dbReference>
<dbReference type="GO" id="GO:0016740">
    <property type="term" value="F:transferase activity"/>
    <property type="evidence" value="ECO:0007669"/>
    <property type="project" value="UniProtKB-KW"/>
</dbReference>
<feature type="domain" description="PglD N-terminal" evidence="3">
    <location>
        <begin position="3"/>
        <end position="81"/>
    </location>
</feature>